<protein>
    <recommendedName>
        <fullName evidence="3">DUF3703 domain-containing protein</fullName>
    </recommendedName>
</protein>
<evidence type="ECO:0000313" key="1">
    <source>
        <dbReference type="EMBL" id="PRP94330.1"/>
    </source>
</evidence>
<accession>A0A2S9XNM6</accession>
<dbReference type="AlphaFoldDB" id="A0A2S9XNM6"/>
<dbReference type="Proteomes" id="UP000238823">
    <property type="component" value="Unassembled WGS sequence"/>
</dbReference>
<dbReference type="InterPro" id="IPR022172">
    <property type="entry name" value="DUF3703"/>
</dbReference>
<gene>
    <name evidence="1" type="ORF">ENSA7_78670</name>
</gene>
<evidence type="ECO:0000313" key="2">
    <source>
        <dbReference type="Proteomes" id="UP000238823"/>
    </source>
</evidence>
<dbReference type="EMBL" id="PVNL01000142">
    <property type="protein sequence ID" value="PRP94330.1"/>
    <property type="molecule type" value="Genomic_DNA"/>
</dbReference>
<organism evidence="1 2">
    <name type="scientific">Enhygromyxa salina</name>
    <dbReference type="NCBI Taxonomy" id="215803"/>
    <lineage>
        <taxon>Bacteria</taxon>
        <taxon>Pseudomonadati</taxon>
        <taxon>Myxococcota</taxon>
        <taxon>Polyangia</taxon>
        <taxon>Nannocystales</taxon>
        <taxon>Nannocystaceae</taxon>
        <taxon>Enhygromyxa</taxon>
    </lineage>
</organism>
<dbReference type="Pfam" id="PF12487">
    <property type="entry name" value="DUF3703"/>
    <property type="match status" value="1"/>
</dbReference>
<evidence type="ECO:0008006" key="3">
    <source>
        <dbReference type="Google" id="ProtNLM"/>
    </source>
</evidence>
<dbReference type="RefSeq" id="WP_106094629.1">
    <property type="nucleotide sequence ID" value="NZ_PVNL01000142.1"/>
</dbReference>
<proteinExistence type="predicted"/>
<sequence length="119" mass="13165">MGRPTPELRDLLRSHLVKARSAERAGDHAQTWVLLEDAHVLSQPWAVWHIRVHAAMLRVGLRRCDRREVVGQVVRLLVAGPGSLTGWYPVGNTGRASVSATLPMPVRADLADVLRRSGH</sequence>
<dbReference type="OrthoDB" id="9799416at2"/>
<reference evidence="1 2" key="1">
    <citation type="submission" date="2018-03" db="EMBL/GenBank/DDBJ databases">
        <title>Draft Genome Sequences of the Obligatory Marine Myxobacteria Enhygromyxa salina SWB007.</title>
        <authorList>
            <person name="Poehlein A."/>
            <person name="Moghaddam J.A."/>
            <person name="Harms H."/>
            <person name="Alanjari M."/>
            <person name="Koenig G.M."/>
            <person name="Daniel R."/>
            <person name="Schaeberle T.F."/>
        </authorList>
    </citation>
    <scope>NUCLEOTIDE SEQUENCE [LARGE SCALE GENOMIC DNA]</scope>
    <source>
        <strain evidence="1 2">SWB007</strain>
    </source>
</reference>
<comment type="caution">
    <text evidence="1">The sequence shown here is derived from an EMBL/GenBank/DDBJ whole genome shotgun (WGS) entry which is preliminary data.</text>
</comment>
<name>A0A2S9XNM6_9BACT</name>